<dbReference type="RefSeq" id="WP_226590428.1">
    <property type="nucleotide sequence ID" value="NZ_BLAY01000172.1"/>
</dbReference>
<dbReference type="Gene3D" id="3.90.1570.10">
    <property type="entry name" value="tt1808, chain A"/>
    <property type="match status" value="1"/>
</dbReference>
<dbReference type="InterPro" id="IPR012296">
    <property type="entry name" value="Nuclease_put_TT1808"/>
</dbReference>
<accession>A0AAV3XPJ8</accession>
<dbReference type="SUPFAM" id="SSF52980">
    <property type="entry name" value="Restriction endonuclease-like"/>
    <property type="match status" value="1"/>
</dbReference>
<evidence type="ECO:0000259" key="1">
    <source>
        <dbReference type="Pfam" id="PF05685"/>
    </source>
</evidence>
<organism evidence="2 3">
    <name type="scientific">Microseira wollei NIES-4236</name>
    <dbReference type="NCBI Taxonomy" id="2530354"/>
    <lineage>
        <taxon>Bacteria</taxon>
        <taxon>Bacillati</taxon>
        <taxon>Cyanobacteriota</taxon>
        <taxon>Cyanophyceae</taxon>
        <taxon>Oscillatoriophycideae</taxon>
        <taxon>Aerosakkonematales</taxon>
        <taxon>Aerosakkonemataceae</taxon>
        <taxon>Microseira</taxon>
    </lineage>
</organism>
<keyword evidence="3" id="KW-1185">Reference proteome</keyword>
<dbReference type="CDD" id="cd06260">
    <property type="entry name" value="DUF820-like"/>
    <property type="match status" value="1"/>
</dbReference>
<dbReference type="InterPro" id="IPR008538">
    <property type="entry name" value="Uma2"/>
</dbReference>
<feature type="domain" description="Putative restriction endonuclease" evidence="1">
    <location>
        <begin position="33"/>
        <end position="206"/>
    </location>
</feature>
<dbReference type="Proteomes" id="UP001050975">
    <property type="component" value="Unassembled WGS sequence"/>
</dbReference>
<dbReference type="PANTHER" id="PTHR35400:SF1">
    <property type="entry name" value="SLR1083 PROTEIN"/>
    <property type="match status" value="1"/>
</dbReference>
<gene>
    <name evidence="2" type="ORF">MiSe_74320</name>
</gene>
<dbReference type="EMBL" id="BLAY01000172">
    <property type="protein sequence ID" value="GET42614.1"/>
    <property type="molecule type" value="Genomic_DNA"/>
</dbReference>
<dbReference type="PANTHER" id="PTHR35400">
    <property type="entry name" value="SLR1083 PROTEIN"/>
    <property type="match status" value="1"/>
</dbReference>
<evidence type="ECO:0000313" key="2">
    <source>
        <dbReference type="EMBL" id="GET42614.1"/>
    </source>
</evidence>
<reference evidence="2" key="1">
    <citation type="submission" date="2019-10" db="EMBL/GenBank/DDBJ databases">
        <title>Draft genome sequece of Microseira wollei NIES-4236.</title>
        <authorList>
            <person name="Yamaguchi H."/>
            <person name="Suzuki S."/>
            <person name="Kawachi M."/>
        </authorList>
    </citation>
    <scope>NUCLEOTIDE SEQUENCE</scope>
    <source>
        <strain evidence="2">NIES-4236</strain>
    </source>
</reference>
<dbReference type="InterPro" id="IPR011335">
    <property type="entry name" value="Restrct_endonuc-II-like"/>
</dbReference>
<proteinExistence type="predicted"/>
<dbReference type="AlphaFoldDB" id="A0AAV3XPJ8"/>
<dbReference type="Pfam" id="PF05685">
    <property type="entry name" value="Uma2"/>
    <property type="match status" value="1"/>
</dbReference>
<comment type="caution">
    <text evidence="2">The sequence shown here is derived from an EMBL/GenBank/DDBJ whole genome shotgun (WGS) entry which is preliminary data.</text>
</comment>
<protein>
    <recommendedName>
        <fullName evidence="1">Putative restriction endonuclease domain-containing protein</fullName>
    </recommendedName>
</protein>
<name>A0AAV3XPJ8_9CYAN</name>
<sequence>MLNSKDTLWYKGMVNPPPVLETVPTDTWLEVCWEDFLTFADDPTLASGRFYYDEGYMRVEMSPLGSAHGQDNSIVSTVIILFAALNNIPIKELTNTSFRKARMREAQPDIAFYIGENLRFPPRNNAPVDIDELEPPTLVVEVAASSLEDDTTRKQKLYQRMGVKEYWVVNVNAGTVIAWLLSATECVPIRVSQVLPGLEMALVEEALKRSETEDDGSIGRWLIATLSQ</sequence>
<evidence type="ECO:0000313" key="3">
    <source>
        <dbReference type="Proteomes" id="UP001050975"/>
    </source>
</evidence>